<dbReference type="SUPFAM" id="SSF55469">
    <property type="entry name" value="FMN-dependent nitroreductase-like"/>
    <property type="match status" value="1"/>
</dbReference>
<evidence type="ECO:0000313" key="4">
    <source>
        <dbReference type="EMBL" id="TWP50487.1"/>
    </source>
</evidence>
<dbReference type="CDD" id="cd02142">
    <property type="entry name" value="McbC_SagB-like_oxidoreductase"/>
    <property type="match status" value="1"/>
</dbReference>
<dbReference type="AlphaFoldDB" id="A0A563ES09"/>
<dbReference type="Proteomes" id="UP000316639">
    <property type="component" value="Unassembled WGS sequence"/>
</dbReference>
<dbReference type="PANTHER" id="PTHR43745:SF2">
    <property type="entry name" value="NITROREDUCTASE MJ1384-RELATED"/>
    <property type="match status" value="1"/>
</dbReference>
<dbReference type="PANTHER" id="PTHR43745">
    <property type="entry name" value="NITROREDUCTASE MJ1384-RELATED"/>
    <property type="match status" value="1"/>
</dbReference>
<sequence>MTTRLRTVIRLRAAARVRTGEDGATRLVSPSGGQSFGVLTSGQRLLLDAVAERECDEQELLAGAVEELPLAYALLAQLHRGNWLAATLLRDDRPVLTVVPAGRPTGTAAAVLGAAMGRNDKGTSVLSRFALVRRNGSRLVVESPRCGFAVEVDDPALLRLDDPVVVAVLAECGLAVPELSEEDTDVALAQWSPHELWFHARTRQGRHDLPWGATRRFPAPPAHRAVRPGRVHRLPRPDPAAVAARDPRLTEVMETRRSVREHDDAAPMTATQLGEFLHRTARTRSTVTRDGVELADRPHPSGGALHELEIYPVVGNVAGVPPGLHHYDPNLHHLTLVAADSPVVRGIARGAAAAAGTAARPQVLFVITARFGRVMWKYESMGYALTLKNVGVLMSAMYLVATAMNLAPCALGGGDSDLFGRVAGLDYESESSVGEFLLGTPAA</sequence>
<dbReference type="InterPro" id="IPR000415">
    <property type="entry name" value="Nitroreductase-like"/>
</dbReference>
<dbReference type="InterPro" id="IPR052544">
    <property type="entry name" value="Bacteriocin_Proc_Enz"/>
</dbReference>
<reference evidence="4 5" key="1">
    <citation type="submission" date="2019-07" db="EMBL/GenBank/DDBJ databases">
        <title>Lentzea xizangensis sp. nov., isolated from Qinghai-Tibetan Plateau Soils.</title>
        <authorList>
            <person name="Huang J."/>
        </authorList>
    </citation>
    <scope>NUCLEOTIDE SEQUENCE [LARGE SCALE GENOMIC DNA]</scope>
    <source>
        <strain evidence="4 5">FXJ1.1311</strain>
    </source>
</reference>
<dbReference type="EMBL" id="VOBR01000012">
    <property type="protein sequence ID" value="TWP50487.1"/>
    <property type="molecule type" value="Genomic_DNA"/>
</dbReference>
<dbReference type="InterPro" id="IPR054488">
    <property type="entry name" value="ThcOx_dom2"/>
</dbReference>
<gene>
    <name evidence="4" type="ORF">FKR81_20140</name>
</gene>
<feature type="compositionally biased region" description="Basic residues" evidence="1">
    <location>
        <begin position="224"/>
        <end position="234"/>
    </location>
</feature>
<dbReference type="RefSeq" id="WP_146353649.1">
    <property type="nucleotide sequence ID" value="NZ_VOBR01000012.1"/>
</dbReference>
<evidence type="ECO:0000259" key="2">
    <source>
        <dbReference type="Pfam" id="PF00881"/>
    </source>
</evidence>
<dbReference type="Gene3D" id="3.40.109.10">
    <property type="entry name" value="NADH Oxidase"/>
    <property type="match status" value="1"/>
</dbReference>
<proteinExistence type="predicted"/>
<dbReference type="OrthoDB" id="3723182at2"/>
<keyword evidence="5" id="KW-1185">Reference proteome</keyword>
<evidence type="ECO:0000259" key="3">
    <source>
        <dbReference type="Pfam" id="PF22767"/>
    </source>
</evidence>
<feature type="region of interest" description="Disordered" evidence="1">
    <location>
        <begin position="213"/>
        <end position="241"/>
    </location>
</feature>
<dbReference type="InterPro" id="IPR020051">
    <property type="entry name" value="SagB-type_dehydrogenase"/>
</dbReference>
<comment type="caution">
    <text evidence="4">The sequence shown here is derived from an EMBL/GenBank/DDBJ whole genome shotgun (WGS) entry which is preliminary data.</text>
</comment>
<feature type="domain" description="Nitroreductase" evidence="2">
    <location>
        <begin position="254"/>
        <end position="433"/>
    </location>
</feature>
<name>A0A563ES09_9PSEU</name>
<dbReference type="InterPro" id="IPR029479">
    <property type="entry name" value="Nitroreductase"/>
</dbReference>
<accession>A0A563ES09</accession>
<evidence type="ECO:0000313" key="5">
    <source>
        <dbReference type="Proteomes" id="UP000316639"/>
    </source>
</evidence>
<organism evidence="4 5">
    <name type="scientific">Lentzea tibetensis</name>
    <dbReference type="NCBI Taxonomy" id="2591470"/>
    <lineage>
        <taxon>Bacteria</taxon>
        <taxon>Bacillati</taxon>
        <taxon>Actinomycetota</taxon>
        <taxon>Actinomycetes</taxon>
        <taxon>Pseudonocardiales</taxon>
        <taxon>Pseudonocardiaceae</taxon>
        <taxon>Lentzea</taxon>
    </lineage>
</organism>
<feature type="domain" description="Cyanobactin oxidase ThcOx second" evidence="3">
    <location>
        <begin position="170"/>
        <end position="208"/>
    </location>
</feature>
<evidence type="ECO:0000256" key="1">
    <source>
        <dbReference type="SAM" id="MobiDB-lite"/>
    </source>
</evidence>
<dbReference type="GO" id="GO:0016491">
    <property type="term" value="F:oxidoreductase activity"/>
    <property type="evidence" value="ECO:0007669"/>
    <property type="project" value="InterPro"/>
</dbReference>
<dbReference type="Pfam" id="PF00881">
    <property type="entry name" value="Nitroreductase"/>
    <property type="match status" value="1"/>
</dbReference>
<dbReference type="Pfam" id="PF22767">
    <property type="entry name" value="ThcOx"/>
    <property type="match status" value="1"/>
</dbReference>
<protein>
    <submittedName>
        <fullName evidence="4">SagB/ThcOx family dehydrogenase</fullName>
    </submittedName>
</protein>
<dbReference type="NCBIfam" id="TIGR03605">
    <property type="entry name" value="antibiot_sagB"/>
    <property type="match status" value="1"/>
</dbReference>